<dbReference type="SUPFAM" id="SSF51182">
    <property type="entry name" value="RmlC-like cupins"/>
    <property type="match status" value="1"/>
</dbReference>
<dbReference type="Proteomes" id="UP000198811">
    <property type="component" value="Unassembled WGS sequence"/>
</dbReference>
<dbReference type="EC" id="5.3.1.8" evidence="7"/>
<dbReference type="EMBL" id="UAWC01000007">
    <property type="protein sequence ID" value="SQB34290.1"/>
    <property type="molecule type" value="Genomic_DNA"/>
</dbReference>
<feature type="binding site" evidence="3">
    <location>
        <position position="168"/>
    </location>
    <ligand>
        <name>Zn(2+)</name>
        <dbReference type="ChEBI" id="CHEBI:29105"/>
    </ligand>
</feature>
<keyword evidence="8" id="KW-1185">Reference proteome</keyword>
<feature type="domain" description="Phosphomannose isomerase type I catalytic" evidence="5">
    <location>
        <begin position="10"/>
        <end position="99"/>
    </location>
</feature>
<evidence type="ECO:0000256" key="3">
    <source>
        <dbReference type="PIRSR" id="PIRSR036894-1"/>
    </source>
</evidence>
<keyword evidence="2 3" id="KW-0862">Zinc</keyword>
<dbReference type="GO" id="GO:0004476">
    <property type="term" value="F:mannose-6-phosphate isomerase activity"/>
    <property type="evidence" value="ECO:0007669"/>
    <property type="project" value="UniProtKB-EC"/>
</dbReference>
<dbReference type="Proteomes" id="UP000250223">
    <property type="component" value="Unassembled WGS sequence"/>
</dbReference>
<dbReference type="GeneID" id="70576168"/>
<dbReference type="InterPro" id="IPR046457">
    <property type="entry name" value="PMI_typeI_cat"/>
</dbReference>
<evidence type="ECO:0000256" key="1">
    <source>
        <dbReference type="ARBA" id="ARBA00022723"/>
    </source>
</evidence>
<dbReference type="InterPro" id="IPR014628">
    <property type="entry name" value="Man6P_isomerase_Firm_short"/>
</dbReference>
<dbReference type="PIRSF" id="PIRSF036894">
    <property type="entry name" value="PMI_Firm_short"/>
    <property type="match status" value="1"/>
</dbReference>
<evidence type="ECO:0000259" key="5">
    <source>
        <dbReference type="Pfam" id="PF20511"/>
    </source>
</evidence>
<evidence type="ECO:0000313" key="9">
    <source>
        <dbReference type="Proteomes" id="UP000250223"/>
    </source>
</evidence>
<dbReference type="InterPro" id="IPR051804">
    <property type="entry name" value="Carb_Metab_Reg_Kinase/Isom"/>
</dbReference>
<evidence type="ECO:0000313" key="8">
    <source>
        <dbReference type="Proteomes" id="UP000198811"/>
    </source>
</evidence>
<dbReference type="Pfam" id="PF20511">
    <property type="entry name" value="PMI_typeI_cat"/>
    <property type="match status" value="1"/>
</dbReference>
<dbReference type="GO" id="GO:0005975">
    <property type="term" value="P:carbohydrate metabolic process"/>
    <property type="evidence" value="ECO:0007669"/>
    <property type="project" value="InterPro"/>
</dbReference>
<feature type="binding site" evidence="3">
    <location>
        <position position="111"/>
    </location>
    <ligand>
        <name>Zn(2+)</name>
        <dbReference type="ChEBI" id="CHEBI:29105"/>
    </ligand>
</feature>
<gene>
    <name evidence="7" type="primary">gmuF</name>
    <name evidence="7" type="ORF">NCTC13028_01185</name>
    <name evidence="6" type="ORF">SAMN05216497_1113</name>
</gene>
<dbReference type="RefSeq" id="WP_089865971.1">
    <property type="nucleotide sequence ID" value="NZ_CP173238.1"/>
</dbReference>
<organism evidence="7 9">
    <name type="scientific">Clostridium cochlearium</name>
    <dbReference type="NCBI Taxonomy" id="1494"/>
    <lineage>
        <taxon>Bacteria</taxon>
        <taxon>Bacillati</taxon>
        <taxon>Bacillota</taxon>
        <taxon>Clostridia</taxon>
        <taxon>Eubacteriales</taxon>
        <taxon>Clostridiaceae</taxon>
        <taxon>Clostridium</taxon>
    </lineage>
</organism>
<dbReference type="PANTHER" id="PTHR42742:SF3">
    <property type="entry name" value="FRUCTOKINASE"/>
    <property type="match status" value="1"/>
</dbReference>
<protein>
    <submittedName>
        <fullName evidence="6 7">Mannose-6-phosphate isomerase</fullName>
        <ecNumber evidence="7">5.3.1.8</ecNumber>
    </submittedName>
</protein>
<dbReference type="Gene3D" id="2.60.120.10">
    <property type="entry name" value="Jelly Rolls"/>
    <property type="match status" value="2"/>
</dbReference>
<comment type="cofactor">
    <cofactor evidence="3">
        <name>Zn(2+)</name>
        <dbReference type="ChEBI" id="CHEBI:29105"/>
    </cofactor>
    <text evidence="3">Binds 1 zinc ion per subunit.</text>
</comment>
<keyword evidence="7" id="KW-0413">Isomerase</keyword>
<dbReference type="PANTHER" id="PTHR42742">
    <property type="entry name" value="TRANSCRIPTIONAL REPRESSOR MPRA"/>
    <property type="match status" value="1"/>
</dbReference>
<dbReference type="InterPro" id="IPR011051">
    <property type="entry name" value="RmlC_Cupin_sf"/>
</dbReference>
<dbReference type="EMBL" id="FNGL01000011">
    <property type="protein sequence ID" value="SDL18243.1"/>
    <property type="molecule type" value="Genomic_DNA"/>
</dbReference>
<dbReference type="GO" id="GO:0008270">
    <property type="term" value="F:zinc ion binding"/>
    <property type="evidence" value="ECO:0007669"/>
    <property type="project" value="InterPro"/>
</dbReference>
<evidence type="ECO:0000256" key="4">
    <source>
        <dbReference type="PIRSR" id="PIRSR036894-2"/>
    </source>
</evidence>
<evidence type="ECO:0000313" key="7">
    <source>
        <dbReference type="EMBL" id="SQB34290.1"/>
    </source>
</evidence>
<dbReference type="CDD" id="cd07010">
    <property type="entry name" value="cupin_PMI_type_I_N_bac"/>
    <property type="match status" value="1"/>
</dbReference>
<dbReference type="STRING" id="1494.SAMN05216497_1113"/>
<dbReference type="InterPro" id="IPR014710">
    <property type="entry name" value="RmlC-like_jellyroll"/>
</dbReference>
<proteinExistence type="predicted"/>
<evidence type="ECO:0000313" key="6">
    <source>
        <dbReference type="EMBL" id="SDL18243.1"/>
    </source>
</evidence>
<reference evidence="7 9" key="2">
    <citation type="submission" date="2018-06" db="EMBL/GenBank/DDBJ databases">
        <authorList>
            <consortium name="Pathogen Informatics"/>
            <person name="Doyle S."/>
        </authorList>
    </citation>
    <scope>NUCLEOTIDE SEQUENCE [LARGE SCALE GENOMIC DNA]</scope>
    <source>
        <strain evidence="7 9">NCTC13028</strain>
    </source>
</reference>
<reference evidence="6 8" key="1">
    <citation type="submission" date="2016-10" db="EMBL/GenBank/DDBJ databases">
        <authorList>
            <person name="Varghese N."/>
            <person name="Submissions S."/>
        </authorList>
    </citation>
    <scope>NUCLEOTIDE SEQUENCE [LARGE SCALE GENOMIC DNA]</scope>
    <source>
        <strain evidence="6 8">NLAE-zl-C224</strain>
    </source>
</reference>
<accession>A0A239Z317</accession>
<feature type="active site" evidence="4">
    <location>
        <position position="188"/>
    </location>
</feature>
<evidence type="ECO:0000256" key="2">
    <source>
        <dbReference type="ARBA" id="ARBA00022833"/>
    </source>
</evidence>
<sequence length="302" mass="34665">MYILKPITINKIWGGKKLLDYGGNKAISKIGLIYSVSCEKNNSNEILNGNFKGQTLLNVWNSNKNKFGYSKFDKFPLIISFIDAHEDLSLQVHPDDEYAIKNKISPFGKEESWVFLDTLEKQKIILGCAINSIETIKKNIKENKWEDILNYLPVKKMDYVNVKPGTLHALTSGSLVYEIQQATDITYRFYDYNRITKEGKKRELHLSKALEVLKPKLKSKPISFKENKIIKEKYYSLQLTTLNNNIIHIIHNKNDVFACYTVIDGELIIENVLVTKGMSFILMPKEKCSALGKAKLIMSYPN</sequence>
<dbReference type="AlphaFoldDB" id="A0A239Z317"/>
<feature type="binding site" evidence="3">
    <location>
        <position position="93"/>
    </location>
    <ligand>
        <name>Zn(2+)</name>
        <dbReference type="ChEBI" id="CHEBI:29105"/>
    </ligand>
</feature>
<keyword evidence="1 3" id="KW-0479">Metal-binding</keyword>
<name>A0A239Z317_CLOCO</name>